<evidence type="ECO:0000256" key="1">
    <source>
        <dbReference type="SAM" id="MobiDB-lite"/>
    </source>
</evidence>
<dbReference type="AlphaFoldDB" id="A0A2A6D3F2"/>
<accession>A0A2A6D3F2</accession>
<evidence type="ECO:0000313" key="2">
    <source>
        <dbReference type="EnsemblMetazoa" id="PPA11281.1"/>
    </source>
</evidence>
<reference evidence="2" key="2">
    <citation type="submission" date="2022-06" db="UniProtKB">
        <authorList>
            <consortium name="EnsemblMetazoa"/>
        </authorList>
    </citation>
    <scope>IDENTIFICATION</scope>
    <source>
        <strain evidence="2">PS312</strain>
    </source>
</reference>
<feature type="compositionally biased region" description="Basic and acidic residues" evidence="1">
    <location>
        <begin position="74"/>
        <end position="85"/>
    </location>
</feature>
<feature type="compositionally biased region" description="Basic and acidic residues" evidence="1">
    <location>
        <begin position="15"/>
        <end position="27"/>
    </location>
</feature>
<organism evidence="2 3">
    <name type="scientific">Pristionchus pacificus</name>
    <name type="common">Parasitic nematode worm</name>
    <dbReference type="NCBI Taxonomy" id="54126"/>
    <lineage>
        <taxon>Eukaryota</taxon>
        <taxon>Metazoa</taxon>
        <taxon>Ecdysozoa</taxon>
        <taxon>Nematoda</taxon>
        <taxon>Chromadorea</taxon>
        <taxon>Rhabditida</taxon>
        <taxon>Rhabditina</taxon>
        <taxon>Diplogasteromorpha</taxon>
        <taxon>Diplogasteroidea</taxon>
        <taxon>Neodiplogasteridae</taxon>
        <taxon>Pristionchus</taxon>
    </lineage>
</organism>
<name>A0A2A6D3F2_PRIPA</name>
<protein>
    <submittedName>
        <fullName evidence="2">Uncharacterized protein</fullName>
    </submittedName>
</protein>
<sequence>MSHVKPKNKTKLQMKGRDPRGSGRRRMVDRLRRWTKEMKGRVLPWERATSMDGNVDLERGNKRYSTTRRRRVRSRPDVNRHEMTV</sequence>
<gene>
    <name evidence="2" type="primary">WBGene00100835</name>
</gene>
<feature type="region of interest" description="Disordered" evidence="1">
    <location>
        <begin position="1"/>
        <end position="27"/>
    </location>
</feature>
<keyword evidence="3" id="KW-1185">Reference proteome</keyword>
<feature type="region of interest" description="Disordered" evidence="1">
    <location>
        <begin position="54"/>
        <end position="85"/>
    </location>
</feature>
<reference evidence="3" key="1">
    <citation type="journal article" date="2008" name="Nat. Genet.">
        <title>The Pristionchus pacificus genome provides a unique perspective on nematode lifestyle and parasitism.</title>
        <authorList>
            <person name="Dieterich C."/>
            <person name="Clifton S.W."/>
            <person name="Schuster L.N."/>
            <person name="Chinwalla A."/>
            <person name="Delehaunty K."/>
            <person name="Dinkelacker I."/>
            <person name="Fulton L."/>
            <person name="Fulton R."/>
            <person name="Godfrey J."/>
            <person name="Minx P."/>
            <person name="Mitreva M."/>
            <person name="Roeseler W."/>
            <person name="Tian H."/>
            <person name="Witte H."/>
            <person name="Yang S.P."/>
            <person name="Wilson R.K."/>
            <person name="Sommer R.J."/>
        </authorList>
    </citation>
    <scope>NUCLEOTIDE SEQUENCE [LARGE SCALE GENOMIC DNA]</scope>
    <source>
        <strain evidence="3">PS312</strain>
    </source>
</reference>
<dbReference type="EnsemblMetazoa" id="PPA11281.1">
    <property type="protein sequence ID" value="PPA11281.1"/>
    <property type="gene ID" value="WBGene00100835"/>
</dbReference>
<evidence type="ECO:0000313" key="3">
    <source>
        <dbReference type="Proteomes" id="UP000005239"/>
    </source>
</evidence>
<feature type="compositionally biased region" description="Basic residues" evidence="1">
    <location>
        <begin position="1"/>
        <end position="14"/>
    </location>
</feature>
<dbReference type="Proteomes" id="UP000005239">
    <property type="component" value="Unassembled WGS sequence"/>
</dbReference>
<accession>A0A8R1UBR0</accession>
<proteinExistence type="predicted"/>